<dbReference type="Pfam" id="PF03235">
    <property type="entry name" value="GmrSD_N"/>
    <property type="match status" value="1"/>
</dbReference>
<evidence type="ECO:0000313" key="2">
    <source>
        <dbReference type="EMBL" id="CCA58796.1"/>
    </source>
</evidence>
<gene>
    <name evidence="2" type="ordered locus">SVEN_5510</name>
</gene>
<dbReference type="KEGG" id="sve:SVEN_5510"/>
<dbReference type="PATRIC" id="fig|953739.5.peg.657"/>
<dbReference type="AlphaFoldDB" id="F2R7Y7"/>
<evidence type="ECO:0000259" key="1">
    <source>
        <dbReference type="Pfam" id="PF03235"/>
    </source>
</evidence>
<dbReference type="STRING" id="953739.SVEN_5510"/>
<dbReference type="Proteomes" id="UP000006854">
    <property type="component" value="Chromosome"/>
</dbReference>
<name>F2R7Y7_STRVP</name>
<organism evidence="2 3">
    <name type="scientific">Streptomyces venezuelae (strain ATCC 10712 / CBS 650.69 / DSM 40230 / JCM 4526 / NBRC 13096 / PD 04745)</name>
    <dbReference type="NCBI Taxonomy" id="953739"/>
    <lineage>
        <taxon>Bacteria</taxon>
        <taxon>Bacillati</taxon>
        <taxon>Actinomycetota</taxon>
        <taxon>Actinomycetes</taxon>
        <taxon>Kitasatosporales</taxon>
        <taxon>Streptomycetaceae</taxon>
        <taxon>Streptomyces</taxon>
    </lineage>
</organism>
<dbReference type="eggNOG" id="COG1479">
    <property type="taxonomic scope" value="Bacteria"/>
</dbReference>
<dbReference type="HOGENOM" id="CLU_021082_0_0_11"/>
<dbReference type="PANTHER" id="PTHR37292:SF2">
    <property type="entry name" value="DUF262 DOMAIN-CONTAINING PROTEIN"/>
    <property type="match status" value="1"/>
</dbReference>
<protein>
    <recommendedName>
        <fullName evidence="1">GmrSD restriction endonucleases N-terminal domain-containing protein</fullName>
    </recommendedName>
</protein>
<proteinExistence type="predicted"/>
<sequence length="620" mass="69292">MAALTDEAFSIDKRPLRDLLRQVEDGRAQLPEFQRGWVWPHPNITALLASVSQGFPVGTVMTLQSGGDVRFKHRPIEGATPPPGTEPETLVLDGQQRLTSLFQSIKLGDPVITQDLRKHRVSGWFYVDMRAVLDGQTDREDAIHFLPEDRIVRNFRGEVTRDLSSRDKECEAHFFPLSCALDPDQWESDFEEYWDLGKEKRLLWKEFDKAFLKPFAHYQVPVISLGRNTARQAVCQVFENVNTGGVSLTVFELLTATFAADEFDLRRHWEKEVKAAWQAPEYRILKDVSNTDFLQSVTLLATAARSEDAMARGVAEDRLPRVGCKRKDMLELRLDEFVRFAPLVVQGFKQAAKFLHQQFVFDTKFLPYGTQLIPLAAILSLAGQDAQSAGAQHKLARWYWCGVFGELYGGSTETRFSHDLPDVVGWIRGTSGEPRTVEAAQFAPGRLLTLRTRNSAAYKGIYALLLKAGAMDWRTGEKAEITAYFDESIDIHHIFPKAWCQGAGEDPGRYNSIINKTPLTARTNRIIGGSAPSDYLVKLAKSAESTPEVVHGHIRSHLAAPELMEADDFTSFLAARKAALLARISAEMGKVIVDDGTEAAPVLDEAEVEALEAAELAEVF</sequence>
<accession>F2R7Y7</accession>
<dbReference type="eggNOG" id="COG3472">
    <property type="taxonomic scope" value="Bacteria"/>
</dbReference>
<feature type="domain" description="GmrSD restriction endonucleases N-terminal" evidence="1">
    <location>
        <begin position="17"/>
        <end position="258"/>
    </location>
</feature>
<dbReference type="EMBL" id="FR845719">
    <property type="protein sequence ID" value="CCA58796.1"/>
    <property type="molecule type" value="Genomic_DNA"/>
</dbReference>
<dbReference type="InterPro" id="IPR004919">
    <property type="entry name" value="GmrSD_N"/>
</dbReference>
<dbReference type="PANTHER" id="PTHR37292">
    <property type="entry name" value="VNG6097C"/>
    <property type="match status" value="1"/>
</dbReference>
<reference evidence="2 3" key="1">
    <citation type="journal article" date="2011" name="BMC Genomics">
        <title>Genome-wide analysis of the role of GlnR in Streptomyces venezuelae provides new insights into global nitrogen regulation in actinomycetes.</title>
        <authorList>
            <person name="Pullan S.T."/>
            <person name="Bibb M.J."/>
            <person name="Merrick M."/>
        </authorList>
    </citation>
    <scope>NUCLEOTIDE SEQUENCE [LARGE SCALE GENOMIC DNA]</scope>
    <source>
        <strain evidence="3">ATCC 10712 / CBS 650.69 / DSM 40230 / JCM 4526 / NBRC 13096 / PD 04745</strain>
    </source>
</reference>
<keyword evidence="3" id="KW-1185">Reference proteome</keyword>
<evidence type="ECO:0000313" key="3">
    <source>
        <dbReference type="Proteomes" id="UP000006854"/>
    </source>
</evidence>